<dbReference type="EMBL" id="BGZK01000572">
    <property type="protein sequence ID" value="GBP50994.1"/>
    <property type="molecule type" value="Genomic_DNA"/>
</dbReference>
<reference evidence="2 3" key="1">
    <citation type="journal article" date="2019" name="Commun. Biol.">
        <title>The bagworm genome reveals a unique fibroin gene that provides high tensile strength.</title>
        <authorList>
            <person name="Kono N."/>
            <person name="Nakamura H."/>
            <person name="Ohtoshi R."/>
            <person name="Tomita M."/>
            <person name="Numata K."/>
            <person name="Arakawa K."/>
        </authorList>
    </citation>
    <scope>NUCLEOTIDE SEQUENCE [LARGE SCALE GENOMIC DNA]</scope>
</reference>
<organism evidence="2 3">
    <name type="scientific">Eumeta variegata</name>
    <name type="common">Bagworm moth</name>
    <name type="synonym">Eumeta japonica</name>
    <dbReference type="NCBI Taxonomy" id="151549"/>
    <lineage>
        <taxon>Eukaryota</taxon>
        <taxon>Metazoa</taxon>
        <taxon>Ecdysozoa</taxon>
        <taxon>Arthropoda</taxon>
        <taxon>Hexapoda</taxon>
        <taxon>Insecta</taxon>
        <taxon>Pterygota</taxon>
        <taxon>Neoptera</taxon>
        <taxon>Endopterygota</taxon>
        <taxon>Lepidoptera</taxon>
        <taxon>Glossata</taxon>
        <taxon>Ditrysia</taxon>
        <taxon>Tineoidea</taxon>
        <taxon>Psychidae</taxon>
        <taxon>Oiketicinae</taxon>
        <taxon>Eumeta</taxon>
    </lineage>
</organism>
<keyword evidence="3" id="KW-1185">Reference proteome</keyword>
<gene>
    <name evidence="2" type="ORF">EVAR_37151_1</name>
</gene>
<name>A0A4C1WLJ8_EUMVA</name>
<protein>
    <submittedName>
        <fullName evidence="2">Uncharacterized protein</fullName>
    </submittedName>
</protein>
<evidence type="ECO:0000313" key="3">
    <source>
        <dbReference type="Proteomes" id="UP000299102"/>
    </source>
</evidence>
<evidence type="ECO:0000256" key="1">
    <source>
        <dbReference type="SAM" id="MobiDB-lite"/>
    </source>
</evidence>
<feature type="region of interest" description="Disordered" evidence="1">
    <location>
        <begin position="1"/>
        <end position="29"/>
    </location>
</feature>
<accession>A0A4C1WLJ8</accession>
<evidence type="ECO:0000313" key="2">
    <source>
        <dbReference type="EMBL" id="GBP50994.1"/>
    </source>
</evidence>
<proteinExistence type="predicted"/>
<dbReference type="Proteomes" id="UP000299102">
    <property type="component" value="Unassembled WGS sequence"/>
</dbReference>
<dbReference type="AlphaFoldDB" id="A0A4C1WLJ8"/>
<sequence>MVHEKPLTNRTQKDRKGKWSPESAEPQKRFRRWERWPRRPLRRRCCFMATMTPTNFGNCFMILIYKRAAPVWYLPLRPRARAPAPASTAVCSLFGPTTASHHRLPPPLCKLTFKYKTFDEL</sequence>
<comment type="caution">
    <text evidence="2">The sequence shown here is derived from an EMBL/GenBank/DDBJ whole genome shotgun (WGS) entry which is preliminary data.</text>
</comment>